<gene>
    <name evidence="1" type="ORF">C7A10_05865</name>
</gene>
<reference evidence="1 2" key="1">
    <citation type="submission" date="2018-03" db="EMBL/GenBank/DDBJ databases">
        <title>Blue discolouration in mozzarella cheese caused by Pseudomonas fluorescens.</title>
        <authorList>
            <person name="Chiesa F."/>
            <person name="Dalmasso A."/>
            <person name="Lomonaco S."/>
        </authorList>
    </citation>
    <scope>NUCLEOTIDE SEQUENCE [LARGE SCALE GENOMIC DNA]</scope>
    <source>
        <strain evidence="1 2">11293</strain>
    </source>
</reference>
<sequence>MHSNQDSNAPRTFHSFEPVTPVSAPLELTADLSYILGIPHTKLADTAQLLRQQGHCIGDRSEDEQAAVIHWMLGHYLRRGIHWRLFAYAELDANDDFPGFPGDES</sequence>
<accession>A0A2T0IG45</accession>
<dbReference type="AlphaFoldDB" id="A0A2T0IG45"/>
<dbReference type="Proteomes" id="UP000239731">
    <property type="component" value="Unassembled WGS sequence"/>
</dbReference>
<dbReference type="EMBL" id="PVUH01000003">
    <property type="protein sequence ID" value="PRW94300.1"/>
    <property type="molecule type" value="Genomic_DNA"/>
</dbReference>
<protein>
    <submittedName>
        <fullName evidence="1">Uncharacterized protein</fullName>
    </submittedName>
</protein>
<proteinExistence type="predicted"/>
<dbReference type="RefSeq" id="WP_106117872.1">
    <property type="nucleotide sequence ID" value="NZ_PVUH01000003.1"/>
</dbReference>
<evidence type="ECO:0000313" key="1">
    <source>
        <dbReference type="EMBL" id="PRW94300.1"/>
    </source>
</evidence>
<name>A0A2T0IG45_PSEFL</name>
<organism evidence="1 2">
    <name type="scientific">Pseudomonas fluorescens</name>
    <dbReference type="NCBI Taxonomy" id="294"/>
    <lineage>
        <taxon>Bacteria</taxon>
        <taxon>Pseudomonadati</taxon>
        <taxon>Pseudomonadota</taxon>
        <taxon>Gammaproteobacteria</taxon>
        <taxon>Pseudomonadales</taxon>
        <taxon>Pseudomonadaceae</taxon>
        <taxon>Pseudomonas</taxon>
    </lineage>
</organism>
<evidence type="ECO:0000313" key="2">
    <source>
        <dbReference type="Proteomes" id="UP000239731"/>
    </source>
</evidence>
<comment type="caution">
    <text evidence="1">The sequence shown here is derived from an EMBL/GenBank/DDBJ whole genome shotgun (WGS) entry which is preliminary data.</text>
</comment>